<evidence type="ECO:0000256" key="1">
    <source>
        <dbReference type="SAM" id="Phobius"/>
    </source>
</evidence>
<reference evidence="2 3" key="1">
    <citation type="submission" date="2014-12" db="EMBL/GenBank/DDBJ databases">
        <title>Genome sequencing of Photobacterium gaetbulicola AD005a.</title>
        <authorList>
            <person name="Adrian T.G.S."/>
            <person name="Chan K.G."/>
        </authorList>
    </citation>
    <scope>NUCLEOTIDE SEQUENCE [LARGE SCALE GENOMIC DNA]</scope>
    <source>
        <strain evidence="2 3">AD005a</strain>
    </source>
</reference>
<dbReference type="AlphaFoldDB" id="A0A0B9GHK9"/>
<keyword evidence="1" id="KW-1133">Transmembrane helix</keyword>
<gene>
    <name evidence="2" type="ORF">RJ45_25240</name>
</gene>
<evidence type="ECO:0000313" key="3">
    <source>
        <dbReference type="Proteomes" id="UP000031278"/>
    </source>
</evidence>
<accession>A0A0B9GHK9</accession>
<evidence type="ECO:0000313" key="2">
    <source>
        <dbReference type="EMBL" id="KHT58506.1"/>
    </source>
</evidence>
<sequence length="128" mass="14426">MIVADDFQINDTNVVFKRDEYPISKIRGARVKTNSLKDHALRIVIIGLVVSSVVWMIFPGSLGFLTAPLALILGMLLALATVRKYELQIEFQHIDETGLQWVSIAKTNKLSVKELFEKQASEILRNIT</sequence>
<name>A0A0B9GHK9_9GAMM</name>
<dbReference type="EMBL" id="JWLZ01000220">
    <property type="protein sequence ID" value="KHT58506.1"/>
    <property type="molecule type" value="Genomic_DNA"/>
</dbReference>
<dbReference type="RefSeq" id="WP_039469454.1">
    <property type="nucleotide sequence ID" value="NZ_JWLZ01000220.1"/>
</dbReference>
<dbReference type="Proteomes" id="UP000031278">
    <property type="component" value="Unassembled WGS sequence"/>
</dbReference>
<protein>
    <submittedName>
        <fullName evidence="2">Uncharacterized protein</fullName>
    </submittedName>
</protein>
<keyword evidence="1" id="KW-0812">Transmembrane</keyword>
<keyword evidence="1" id="KW-0472">Membrane</keyword>
<comment type="caution">
    <text evidence="2">The sequence shown here is derived from an EMBL/GenBank/DDBJ whole genome shotgun (WGS) entry which is preliminary data.</text>
</comment>
<feature type="transmembrane region" description="Helical" evidence="1">
    <location>
        <begin position="40"/>
        <end position="58"/>
    </location>
</feature>
<organism evidence="2 3">
    <name type="scientific">Photobacterium gaetbulicola</name>
    <dbReference type="NCBI Taxonomy" id="1295392"/>
    <lineage>
        <taxon>Bacteria</taxon>
        <taxon>Pseudomonadati</taxon>
        <taxon>Pseudomonadota</taxon>
        <taxon>Gammaproteobacteria</taxon>
        <taxon>Vibrionales</taxon>
        <taxon>Vibrionaceae</taxon>
        <taxon>Photobacterium</taxon>
    </lineage>
</organism>
<feature type="transmembrane region" description="Helical" evidence="1">
    <location>
        <begin position="64"/>
        <end position="82"/>
    </location>
</feature>
<proteinExistence type="predicted"/>